<dbReference type="Pfam" id="PF04300">
    <property type="entry name" value="FBA"/>
    <property type="match status" value="1"/>
</dbReference>
<dbReference type="InterPro" id="IPR039752">
    <property type="entry name" value="F-box_only"/>
</dbReference>
<dbReference type="InterPro" id="IPR007397">
    <property type="entry name" value="F-box-assoc_dom"/>
</dbReference>
<dbReference type="PANTHER" id="PTHR12125">
    <property type="entry name" value="F-BOX ONLY PROTEIN 6-LIKE PROTEIN"/>
    <property type="match status" value="1"/>
</dbReference>
<dbReference type="GO" id="GO:0036503">
    <property type="term" value="P:ERAD pathway"/>
    <property type="evidence" value="ECO:0007669"/>
    <property type="project" value="TreeGrafter"/>
</dbReference>
<dbReference type="GO" id="GO:0019005">
    <property type="term" value="C:SCF ubiquitin ligase complex"/>
    <property type="evidence" value="ECO:0007669"/>
    <property type="project" value="TreeGrafter"/>
</dbReference>
<dbReference type="AlphaFoldDB" id="A0A8C5HWU4"/>
<dbReference type="SMART" id="SM01198">
    <property type="entry name" value="FBA"/>
    <property type="match status" value="1"/>
</dbReference>
<keyword evidence="3" id="KW-1185">Reference proteome</keyword>
<gene>
    <name evidence="2" type="primary">LOC114464091</name>
</gene>
<dbReference type="Ensembl" id="ENSGWIT00000055184.1">
    <property type="protein sequence ID" value="ENSGWIP00000051111.1"/>
    <property type="gene ID" value="ENSGWIG00000024781.1"/>
</dbReference>
<name>A0A8C5HWU4_GOUWI</name>
<reference evidence="2" key="1">
    <citation type="submission" date="2020-06" db="EMBL/GenBank/DDBJ databases">
        <authorList>
            <consortium name="Wellcome Sanger Institute Data Sharing"/>
        </authorList>
    </citation>
    <scope>NUCLEOTIDE SEQUENCE [LARGE SCALE GENOMIC DNA]</scope>
</reference>
<dbReference type="SUPFAM" id="SSF49785">
    <property type="entry name" value="Galactose-binding domain-like"/>
    <property type="match status" value="1"/>
</dbReference>
<dbReference type="InterPro" id="IPR008979">
    <property type="entry name" value="Galactose-bd-like_sf"/>
</dbReference>
<evidence type="ECO:0000259" key="1">
    <source>
        <dbReference type="PROSITE" id="PS51114"/>
    </source>
</evidence>
<evidence type="ECO:0000313" key="3">
    <source>
        <dbReference type="Proteomes" id="UP000694680"/>
    </source>
</evidence>
<organism evidence="2 3">
    <name type="scientific">Gouania willdenowi</name>
    <name type="common">Blunt-snouted clingfish</name>
    <name type="synonym">Lepadogaster willdenowi</name>
    <dbReference type="NCBI Taxonomy" id="441366"/>
    <lineage>
        <taxon>Eukaryota</taxon>
        <taxon>Metazoa</taxon>
        <taxon>Chordata</taxon>
        <taxon>Craniata</taxon>
        <taxon>Vertebrata</taxon>
        <taxon>Euteleostomi</taxon>
        <taxon>Actinopterygii</taxon>
        <taxon>Neopterygii</taxon>
        <taxon>Teleostei</taxon>
        <taxon>Neoteleostei</taxon>
        <taxon>Acanthomorphata</taxon>
        <taxon>Ovalentaria</taxon>
        <taxon>Blenniimorphae</taxon>
        <taxon>Blenniiformes</taxon>
        <taxon>Gobiesocoidei</taxon>
        <taxon>Gobiesocidae</taxon>
        <taxon>Gobiesocinae</taxon>
        <taxon>Gouania</taxon>
    </lineage>
</organism>
<dbReference type="Proteomes" id="UP000694680">
    <property type="component" value="Chromosome 5"/>
</dbReference>
<dbReference type="PANTHER" id="PTHR12125:SF11">
    <property type="entry name" value="F-BOX ONLY PROTEIN 2"/>
    <property type="match status" value="1"/>
</dbReference>
<evidence type="ECO:0000313" key="2">
    <source>
        <dbReference type="Ensembl" id="ENSGWIP00000051111.1"/>
    </source>
</evidence>
<reference evidence="2" key="3">
    <citation type="submission" date="2025-09" db="UniProtKB">
        <authorList>
            <consortium name="Ensembl"/>
        </authorList>
    </citation>
    <scope>IDENTIFICATION</scope>
</reference>
<dbReference type="GO" id="GO:0005737">
    <property type="term" value="C:cytoplasm"/>
    <property type="evidence" value="ECO:0007669"/>
    <property type="project" value="TreeGrafter"/>
</dbReference>
<dbReference type="Gene3D" id="2.60.120.260">
    <property type="entry name" value="Galactose-binding domain-like"/>
    <property type="match status" value="1"/>
</dbReference>
<proteinExistence type="predicted"/>
<reference evidence="2" key="2">
    <citation type="submission" date="2025-08" db="UniProtKB">
        <authorList>
            <consortium name="Ensembl"/>
        </authorList>
    </citation>
    <scope>IDENTIFICATION</scope>
</reference>
<dbReference type="GO" id="GO:0031146">
    <property type="term" value="P:SCF-dependent proteasomal ubiquitin-dependent protein catabolic process"/>
    <property type="evidence" value="ECO:0007669"/>
    <property type="project" value="TreeGrafter"/>
</dbReference>
<dbReference type="PROSITE" id="PS51114">
    <property type="entry name" value="FBA"/>
    <property type="match status" value="1"/>
</dbReference>
<sequence>MARNLLKNPSGEELLEFWKLMEGGDGWKVEDIPGGSGHDIKLVGVRKYFATSFQLCLKSQLIDLLAEGYSAEQLDSEPVVAVEDWYSGRKDCGSVYQITVHLLNENKEVIARFEPPQQFLKVNFLLLFQVIHTFSHYGRGLRFVSFEHGGKDTKFWKGWYGVRVTGSSVKLFHPLKDPLGSDGPTVKEEGL</sequence>
<dbReference type="GO" id="GO:0006516">
    <property type="term" value="P:glycoprotein catabolic process"/>
    <property type="evidence" value="ECO:0007669"/>
    <property type="project" value="TreeGrafter"/>
</dbReference>
<dbReference type="FunFam" id="2.60.120.260:FF:000012">
    <property type="entry name" value="F-box only protein 2"/>
    <property type="match status" value="1"/>
</dbReference>
<dbReference type="GO" id="GO:0061630">
    <property type="term" value="F:ubiquitin protein ligase activity"/>
    <property type="evidence" value="ECO:0007669"/>
    <property type="project" value="TreeGrafter"/>
</dbReference>
<feature type="domain" description="FBA" evidence="1">
    <location>
        <begin position="1"/>
        <end position="173"/>
    </location>
</feature>
<accession>A0A8C5HWU4</accession>
<protein>
    <submittedName>
        <fullName evidence="2">F-box only protein 2-like</fullName>
    </submittedName>
</protein>